<dbReference type="PANTHER" id="PTHR47718:SF3">
    <property type="entry name" value="PROTEIN FAR1-RELATED SEQUENCE 5-LIKE"/>
    <property type="match status" value="1"/>
</dbReference>
<protein>
    <recommendedName>
        <fullName evidence="2">MULE transposase domain-containing protein</fullName>
    </recommendedName>
</protein>
<dbReference type="Proteomes" id="UP000646827">
    <property type="component" value="Unassembled WGS sequence"/>
</dbReference>
<dbReference type="EMBL" id="JAEPRB010000494">
    <property type="protein sequence ID" value="KAG2215679.1"/>
    <property type="molecule type" value="Genomic_DNA"/>
</dbReference>
<sequence>MSKSSNSIPNELQETWDDYNAARDACFKWGKKNGIALYTARSDLSSKKRKMVLGCKHYGKPANNDVHEYEQKYSKPKKFVANDNGEVLRHMDSTGMKHREVTSQRFGCPFNMVLRPLNVHSQQWRIVSFFDGEHNHKFAQEISSYSMARCLDTEEEAIVISMIKSHATNNSILSFLASKGKIINPKKVSNLRQTIFNNDPQHTMFNLIKKLEEKGYEVDFQSKKEGEKRFLLSLFFAHNSAIALARKFPEIVVLDATYKTNKHRLPFVNIVGTGNIGYPHLKTFCIAGGWVSQETNETYEWVIQRLQNIVWPSNQSASPKTFITDSEGALIKALDKVFPNSKKLLCKIHLRRNFKTKLQKHFDVKDDYQELEKAVNFLMTDQYQDELEDMCVIPDEKFESKALAKYNEIAQKAKNPAEVIKYLKEKLEFREKWVGRDIANIVHFGNNSTNRVEGSHADLKRSIQSSSGNLFSVFEQIDEHYRLKNVAWKQQHDKEYFTVNPHIPESQKERLVNLERNISKFAFYAIRDELKHRNILKTNICRCAIKAHYNIPCCHMLPTTGAIPLSLIPRRWHLYPETTAPEENTNTNDVDNVLAITESYIPPNVEDQINDELARINTLLHKYTDQKQRKTLLQRLQAINDDLFVDLEDLQQPKNAPKKGRGKDQEKHKKRDLIALEYQEQESKKKAKTSFGRKSAEIWKGKCKPTDNLQLNSLSPSSTTPPRKTSIVPNINMVTNNLIPHLEVDEVYDPIGDGNCGFRALAVELFGDERKYVDIKDAMLRHYLTNINGIYKSYDQHRIKGILNPHSNEWFCVPECAQIASDTFKAPIAFYGFESNTFFPLQLTPFESKRTHPIALHLHHAHIILVKIKHDACIQWPELYYENRGRKREVLTVDPWYPLFKDVFDRSIRIYSEVSLPGDADVQSICSSDPETLDLTN</sequence>
<proteinExistence type="predicted"/>
<dbReference type="OrthoDB" id="2379842at2759"/>
<dbReference type="PANTHER" id="PTHR47718">
    <property type="entry name" value="OS01G0519700 PROTEIN"/>
    <property type="match status" value="1"/>
</dbReference>
<dbReference type="InterPro" id="IPR018289">
    <property type="entry name" value="MULE_transposase_dom"/>
</dbReference>
<accession>A0A8H7VIE3</accession>
<comment type="caution">
    <text evidence="3">The sequence shown here is derived from an EMBL/GenBank/DDBJ whole genome shotgun (WGS) entry which is preliminary data.</text>
</comment>
<name>A0A8H7VIE3_9FUNG</name>
<feature type="region of interest" description="Disordered" evidence="1">
    <location>
        <begin position="650"/>
        <end position="670"/>
    </location>
</feature>
<feature type="domain" description="MULE transposase" evidence="2">
    <location>
        <begin position="251"/>
        <end position="352"/>
    </location>
</feature>
<evidence type="ECO:0000313" key="4">
    <source>
        <dbReference type="Proteomes" id="UP000646827"/>
    </source>
</evidence>
<keyword evidence="4" id="KW-1185">Reference proteome</keyword>
<evidence type="ECO:0000313" key="3">
    <source>
        <dbReference type="EMBL" id="KAG2215679.1"/>
    </source>
</evidence>
<reference evidence="3 4" key="1">
    <citation type="submission" date="2020-12" db="EMBL/GenBank/DDBJ databases">
        <title>Metabolic potential, ecology and presence of endohyphal bacteria is reflected in genomic diversity of Mucoromycotina.</title>
        <authorList>
            <person name="Muszewska A."/>
            <person name="Okrasinska A."/>
            <person name="Steczkiewicz K."/>
            <person name="Drgas O."/>
            <person name="Orlowska M."/>
            <person name="Perlinska-Lenart U."/>
            <person name="Aleksandrzak-Piekarczyk T."/>
            <person name="Szatraj K."/>
            <person name="Zielenkiewicz U."/>
            <person name="Pilsyk S."/>
            <person name="Malc E."/>
            <person name="Mieczkowski P."/>
            <person name="Kruszewska J.S."/>
            <person name="Biernat P."/>
            <person name="Pawlowska J."/>
        </authorList>
    </citation>
    <scope>NUCLEOTIDE SEQUENCE [LARGE SCALE GENOMIC DNA]</scope>
    <source>
        <strain evidence="3 4">CBS 142.35</strain>
    </source>
</reference>
<organism evidence="3 4">
    <name type="scientific">Circinella minor</name>
    <dbReference type="NCBI Taxonomy" id="1195481"/>
    <lineage>
        <taxon>Eukaryota</taxon>
        <taxon>Fungi</taxon>
        <taxon>Fungi incertae sedis</taxon>
        <taxon>Mucoromycota</taxon>
        <taxon>Mucoromycotina</taxon>
        <taxon>Mucoromycetes</taxon>
        <taxon>Mucorales</taxon>
        <taxon>Lichtheimiaceae</taxon>
        <taxon>Circinella</taxon>
    </lineage>
</organism>
<evidence type="ECO:0000256" key="1">
    <source>
        <dbReference type="SAM" id="MobiDB-lite"/>
    </source>
</evidence>
<gene>
    <name evidence="3" type="ORF">INT45_003780</name>
</gene>
<dbReference type="AlphaFoldDB" id="A0A8H7VIE3"/>
<dbReference type="CDD" id="cd22744">
    <property type="entry name" value="OTU"/>
    <property type="match status" value="1"/>
</dbReference>
<dbReference type="Pfam" id="PF10551">
    <property type="entry name" value="MULE"/>
    <property type="match status" value="1"/>
</dbReference>
<evidence type="ECO:0000259" key="2">
    <source>
        <dbReference type="Pfam" id="PF10551"/>
    </source>
</evidence>